<evidence type="ECO:0000259" key="7">
    <source>
        <dbReference type="PROSITE" id="PS51350"/>
    </source>
</evidence>
<evidence type="ECO:0000313" key="9">
    <source>
        <dbReference type="Proteomes" id="UP000067625"/>
    </source>
</evidence>
<dbReference type="Proteomes" id="UP000067625">
    <property type="component" value="Chromosome"/>
</dbReference>
<evidence type="ECO:0000256" key="3">
    <source>
        <dbReference type="ARBA" id="ARBA00020422"/>
    </source>
</evidence>
<keyword evidence="9" id="KW-1185">Reference proteome</keyword>
<proteinExistence type="predicted"/>
<dbReference type="InterPro" id="IPR001020">
    <property type="entry name" value="PTS_HPr_His_P_site"/>
</dbReference>
<evidence type="ECO:0000313" key="8">
    <source>
        <dbReference type="EMBL" id="ALC83895.1"/>
    </source>
</evidence>
<reference evidence="8 9" key="2">
    <citation type="journal article" date="2016" name="Int. J. Syst. Evol. Microbiol.">
        <title>Bacillus gobiensis sp. nov., isolated from a soil sample.</title>
        <authorList>
            <person name="Liu B."/>
            <person name="Liu G.H."/>
            <person name="Cetin S."/>
            <person name="Schumann P."/>
            <person name="Pan Z.Z."/>
            <person name="Chen Q.Q."/>
        </authorList>
    </citation>
    <scope>NUCLEOTIDE SEQUENCE [LARGE SCALE GENOMIC DNA]</scope>
    <source>
        <strain evidence="8 9">FJAT-4402</strain>
    </source>
</reference>
<accession>A0A0M4GD10</accession>
<dbReference type="GO" id="GO:0009401">
    <property type="term" value="P:phosphoenolpyruvate-dependent sugar phosphotransferase system"/>
    <property type="evidence" value="ECO:0007669"/>
    <property type="project" value="UniProtKB-KW"/>
</dbReference>
<evidence type="ECO:0000256" key="2">
    <source>
        <dbReference type="ARBA" id="ARBA00004496"/>
    </source>
</evidence>
<organism evidence="8 9">
    <name type="scientific">Bacillus gobiensis</name>
    <dbReference type="NCBI Taxonomy" id="1441095"/>
    <lineage>
        <taxon>Bacteria</taxon>
        <taxon>Bacillati</taxon>
        <taxon>Bacillota</taxon>
        <taxon>Bacilli</taxon>
        <taxon>Bacillales</taxon>
        <taxon>Bacillaceae</taxon>
        <taxon>Bacillus</taxon>
    </lineage>
</organism>
<gene>
    <name evidence="8" type="ORF">AM592_22095</name>
</gene>
<dbReference type="GO" id="GO:0005737">
    <property type="term" value="C:cytoplasm"/>
    <property type="evidence" value="ECO:0007669"/>
    <property type="project" value="UniProtKB-SubCell"/>
</dbReference>
<keyword evidence="4" id="KW-0963">Cytoplasm</keyword>
<evidence type="ECO:0000256" key="1">
    <source>
        <dbReference type="ARBA" id="ARBA00003681"/>
    </source>
</evidence>
<keyword evidence="5" id="KW-0762">Sugar transport</keyword>
<dbReference type="PRINTS" id="PR00107">
    <property type="entry name" value="PHOSPHOCPHPR"/>
</dbReference>
<dbReference type="PROSITE" id="PS51350">
    <property type="entry name" value="PTS_HPR_DOM"/>
    <property type="match status" value="1"/>
</dbReference>
<dbReference type="Pfam" id="PF00381">
    <property type="entry name" value="PTS-HPr"/>
    <property type="match status" value="1"/>
</dbReference>
<evidence type="ECO:0000256" key="6">
    <source>
        <dbReference type="ARBA" id="ARBA00022683"/>
    </source>
</evidence>
<dbReference type="InterPro" id="IPR000032">
    <property type="entry name" value="HPr-like"/>
</dbReference>
<dbReference type="EMBL" id="CP012600">
    <property type="protein sequence ID" value="ALC83895.1"/>
    <property type="molecule type" value="Genomic_DNA"/>
</dbReference>
<comment type="function">
    <text evidence="1">General (non sugar-specific) component of the phosphoenolpyruvate-dependent sugar phosphotransferase system (sugar PTS). This major carbohydrate active-transport system catalyzes the phosphorylation of incoming sugar substrates concomitantly with their translocation across the cell membrane. The phosphoryl group from phosphoenolpyruvate (PEP) is transferred to the phosphoryl carrier protein HPr by enzyme I. Phospho-HPr then transfers it to the PTS EIIA domain.</text>
</comment>
<dbReference type="InterPro" id="IPR035895">
    <property type="entry name" value="HPr-like_sf"/>
</dbReference>
<dbReference type="STRING" id="1441095.AM592_22095"/>
<dbReference type="AlphaFoldDB" id="A0A0M4GD10"/>
<dbReference type="PANTHER" id="PTHR33705:SF2">
    <property type="entry name" value="PHOSPHOCARRIER PROTEIN NPR"/>
    <property type="match status" value="1"/>
</dbReference>
<dbReference type="RefSeq" id="WP_053605771.1">
    <property type="nucleotide sequence ID" value="NZ_CP012600.1"/>
</dbReference>
<feature type="domain" description="HPr" evidence="7">
    <location>
        <begin position="1"/>
        <end position="89"/>
    </location>
</feature>
<keyword evidence="5" id="KW-0813">Transport</keyword>
<dbReference type="OrthoDB" id="9809047at2"/>
<dbReference type="PROSITE" id="PS00369">
    <property type="entry name" value="PTS_HPR_HIS"/>
    <property type="match status" value="1"/>
</dbReference>
<name>A0A0M4GD10_9BACI</name>
<reference evidence="9" key="1">
    <citation type="submission" date="2015-08" db="EMBL/GenBank/DDBJ databases">
        <title>Genome sequencing project for genomic taxonomy and phylogenomics of Bacillus-like bacteria.</title>
        <authorList>
            <person name="Liu B."/>
            <person name="Wang J."/>
            <person name="Zhu Y."/>
            <person name="Liu G."/>
            <person name="Chen Q."/>
            <person name="Chen Z."/>
            <person name="Lan J."/>
            <person name="Che J."/>
            <person name="Ge C."/>
            <person name="Shi H."/>
            <person name="Pan Z."/>
            <person name="Liu X."/>
        </authorList>
    </citation>
    <scope>NUCLEOTIDE SEQUENCE [LARGE SCALE GENOMIC DNA]</scope>
    <source>
        <strain evidence="9">FJAT-4402</strain>
    </source>
</reference>
<dbReference type="Gene3D" id="3.30.1340.10">
    <property type="entry name" value="HPr-like"/>
    <property type="match status" value="1"/>
</dbReference>
<dbReference type="PATRIC" id="fig|1441095.3.peg.4881"/>
<dbReference type="PANTHER" id="PTHR33705">
    <property type="entry name" value="PHOSPHOCARRIER PROTEIN HPR"/>
    <property type="match status" value="1"/>
</dbReference>
<evidence type="ECO:0000256" key="5">
    <source>
        <dbReference type="ARBA" id="ARBA00022597"/>
    </source>
</evidence>
<keyword evidence="6" id="KW-0598">Phosphotransferase system</keyword>
<dbReference type="CDD" id="cd00367">
    <property type="entry name" value="PTS-HPr_like"/>
    <property type="match status" value="1"/>
</dbReference>
<dbReference type="NCBIfam" id="NF010352">
    <property type="entry name" value="PRK13780.1"/>
    <property type="match status" value="1"/>
</dbReference>
<protein>
    <recommendedName>
        <fullName evidence="3">Phosphocarrier protein HPr</fullName>
    </recommendedName>
</protein>
<dbReference type="NCBIfam" id="TIGR01003">
    <property type="entry name" value="PTS_HPr_family"/>
    <property type="match status" value="1"/>
</dbReference>
<comment type="subcellular location">
    <subcellularLocation>
        <location evidence="2">Cytoplasm</location>
    </subcellularLocation>
</comment>
<sequence>MVEKIYTITSGSGLHTRPSTLLVNTITSFTSEVFIEYKNKQINLKSIIGVMSLGIPEGAKVKVTAEGYDSVQVIESIDMVMQQEGLGVW</sequence>
<dbReference type="InterPro" id="IPR050399">
    <property type="entry name" value="HPr"/>
</dbReference>
<evidence type="ECO:0000256" key="4">
    <source>
        <dbReference type="ARBA" id="ARBA00022490"/>
    </source>
</evidence>
<dbReference type="SUPFAM" id="SSF55594">
    <property type="entry name" value="HPr-like"/>
    <property type="match status" value="1"/>
</dbReference>